<dbReference type="InterPro" id="IPR008906">
    <property type="entry name" value="HATC_C_dom"/>
</dbReference>
<dbReference type="GO" id="GO:0008270">
    <property type="term" value="F:zinc ion binding"/>
    <property type="evidence" value="ECO:0007669"/>
    <property type="project" value="UniProtKB-KW"/>
</dbReference>
<organism evidence="8 9">
    <name type="scientific">Frankliniella fusca</name>
    <dbReference type="NCBI Taxonomy" id="407009"/>
    <lineage>
        <taxon>Eukaryota</taxon>
        <taxon>Metazoa</taxon>
        <taxon>Ecdysozoa</taxon>
        <taxon>Arthropoda</taxon>
        <taxon>Hexapoda</taxon>
        <taxon>Insecta</taxon>
        <taxon>Pterygota</taxon>
        <taxon>Neoptera</taxon>
        <taxon>Paraneoptera</taxon>
        <taxon>Thysanoptera</taxon>
        <taxon>Terebrantia</taxon>
        <taxon>Thripoidea</taxon>
        <taxon>Thripidae</taxon>
        <taxon>Frankliniella</taxon>
    </lineage>
</organism>
<dbReference type="GO" id="GO:0046983">
    <property type="term" value="F:protein dimerization activity"/>
    <property type="evidence" value="ECO:0007669"/>
    <property type="project" value="InterPro"/>
</dbReference>
<keyword evidence="5" id="KW-0539">Nucleus</keyword>
<dbReference type="GO" id="GO:0005634">
    <property type="term" value="C:nucleus"/>
    <property type="evidence" value="ECO:0007669"/>
    <property type="project" value="UniProtKB-SubCell"/>
</dbReference>
<dbReference type="EMBL" id="JAHWGI010000200">
    <property type="protein sequence ID" value="KAK3910853.1"/>
    <property type="molecule type" value="Genomic_DNA"/>
</dbReference>
<reference evidence="8" key="2">
    <citation type="journal article" date="2023" name="BMC Genomics">
        <title>Pest status, molecular evolution, and epigenetic factors derived from the genome assembly of Frankliniella fusca, a thysanopteran phytovirus vector.</title>
        <authorList>
            <person name="Catto M.A."/>
            <person name="Labadie P.E."/>
            <person name="Jacobson A.L."/>
            <person name="Kennedy G.G."/>
            <person name="Srinivasan R."/>
            <person name="Hunt B.G."/>
        </authorList>
    </citation>
    <scope>NUCLEOTIDE SEQUENCE</scope>
    <source>
        <strain evidence="8">PL_HMW_Pooled</strain>
    </source>
</reference>
<feature type="compositionally biased region" description="Polar residues" evidence="6">
    <location>
        <begin position="21"/>
        <end position="33"/>
    </location>
</feature>
<keyword evidence="9" id="KW-1185">Reference proteome</keyword>
<evidence type="ECO:0000256" key="4">
    <source>
        <dbReference type="ARBA" id="ARBA00022833"/>
    </source>
</evidence>
<keyword evidence="4" id="KW-0862">Zinc</keyword>
<keyword evidence="8" id="KW-0436">Ligase</keyword>
<gene>
    <name evidence="8" type="ORF">KUF71_020558</name>
</gene>
<evidence type="ECO:0000256" key="2">
    <source>
        <dbReference type="ARBA" id="ARBA00022723"/>
    </source>
</evidence>
<dbReference type="Pfam" id="PF05699">
    <property type="entry name" value="Dimer_Tnp_hAT"/>
    <property type="match status" value="1"/>
</dbReference>
<feature type="region of interest" description="Disordered" evidence="6">
    <location>
        <begin position="1"/>
        <end position="90"/>
    </location>
</feature>
<dbReference type="InterPro" id="IPR012337">
    <property type="entry name" value="RNaseH-like_sf"/>
</dbReference>
<comment type="caution">
    <text evidence="8">The sequence shown here is derived from an EMBL/GenBank/DDBJ whole genome shotgun (WGS) entry which is preliminary data.</text>
</comment>
<evidence type="ECO:0000259" key="7">
    <source>
        <dbReference type="Pfam" id="PF05699"/>
    </source>
</evidence>
<dbReference type="PANTHER" id="PTHR46481:SF10">
    <property type="entry name" value="ZINC FINGER BED DOMAIN-CONTAINING PROTEIN 39"/>
    <property type="match status" value="1"/>
</dbReference>
<keyword evidence="3" id="KW-0863">Zinc-finger</keyword>
<evidence type="ECO:0000313" key="8">
    <source>
        <dbReference type="EMBL" id="KAK3910853.1"/>
    </source>
</evidence>
<dbReference type="GO" id="GO:0016874">
    <property type="term" value="F:ligase activity"/>
    <property type="evidence" value="ECO:0007669"/>
    <property type="project" value="UniProtKB-KW"/>
</dbReference>
<keyword evidence="2" id="KW-0479">Metal-binding</keyword>
<sequence>MHLGWHGVTKANAKDEKSLQLIKQSQPTSTATVNLEGDDDPDDPGSVQATSRTPARGTGETRRESLQQLPAASRVLGKRKALAPSASSDSQLTVETSFKRAASFQGGAKDAELRDALLFMEMRQNLPLSFSDGEGFKHFASKAVPLWKPPSRRTMTSLMEDKYEVLSTMVKKTLSELPSVCLTADCWTETHSTTSFLGVTVHYPIMTEMHTACVGLLKLEQRHTAEFLADQMLKFCEEWDIKATHVEAVITDNAENIKLAVKKAFGETKLLNCFDHTLNLIPRAALFGVKDGKPNVDGVPELIKKMKDIVTFSHMSGNFSNELKRIQVEQYNKTEGTTLRLLQDVVTRWGSTYKMIERFLTLQPVVVQAAAGFPDLDMLSAAELAAARIVMNILEPFHFATTEMSAEKHTTVSKILPMVRNIMKAELDAYLIRELVPISKNPLEVWEGIKQLYPYLHRVAQRKRTVPGTSVPSERMFSKAGDIMDDKGSRLTAKHLAQRLFLSSLDVSLWESPANI</sequence>
<evidence type="ECO:0000256" key="3">
    <source>
        <dbReference type="ARBA" id="ARBA00022771"/>
    </source>
</evidence>
<dbReference type="Proteomes" id="UP001219518">
    <property type="component" value="Unassembled WGS sequence"/>
</dbReference>
<evidence type="ECO:0000313" key="9">
    <source>
        <dbReference type="Proteomes" id="UP001219518"/>
    </source>
</evidence>
<reference evidence="8" key="1">
    <citation type="submission" date="2021-07" db="EMBL/GenBank/DDBJ databases">
        <authorList>
            <person name="Catto M.A."/>
            <person name="Jacobson A."/>
            <person name="Kennedy G."/>
            <person name="Labadie P."/>
            <person name="Hunt B.G."/>
            <person name="Srinivasan R."/>
        </authorList>
    </citation>
    <scope>NUCLEOTIDE SEQUENCE</scope>
    <source>
        <strain evidence="8">PL_HMW_Pooled</strain>
        <tissue evidence="8">Head</tissue>
    </source>
</reference>
<dbReference type="AlphaFoldDB" id="A0AAE1GXU7"/>
<feature type="domain" description="HAT C-terminal dimerisation" evidence="7">
    <location>
        <begin position="426"/>
        <end position="502"/>
    </location>
</feature>
<evidence type="ECO:0000256" key="1">
    <source>
        <dbReference type="ARBA" id="ARBA00004123"/>
    </source>
</evidence>
<dbReference type="SUPFAM" id="SSF53098">
    <property type="entry name" value="Ribonuclease H-like"/>
    <property type="match status" value="1"/>
</dbReference>
<accession>A0AAE1GXU7</accession>
<dbReference type="PANTHER" id="PTHR46481">
    <property type="entry name" value="ZINC FINGER BED DOMAIN-CONTAINING PROTEIN 4"/>
    <property type="match status" value="1"/>
</dbReference>
<comment type="subcellular location">
    <subcellularLocation>
        <location evidence="1">Nucleus</location>
    </subcellularLocation>
</comment>
<evidence type="ECO:0000256" key="6">
    <source>
        <dbReference type="SAM" id="MobiDB-lite"/>
    </source>
</evidence>
<evidence type="ECO:0000256" key="5">
    <source>
        <dbReference type="ARBA" id="ARBA00023242"/>
    </source>
</evidence>
<name>A0AAE1GXU7_9NEOP</name>
<dbReference type="InterPro" id="IPR052035">
    <property type="entry name" value="ZnF_BED_domain_contain"/>
</dbReference>
<protein>
    <submittedName>
        <fullName evidence="8">E3 SUMO-protein ligase ZBED1</fullName>
    </submittedName>
</protein>
<proteinExistence type="predicted"/>